<reference evidence="1 2" key="1">
    <citation type="submission" date="2022-05" db="EMBL/GenBank/DDBJ databases">
        <authorList>
            <consortium name="Genoscope - CEA"/>
            <person name="William W."/>
        </authorList>
    </citation>
    <scope>NUCLEOTIDE SEQUENCE [LARGE SCALE GENOMIC DNA]</scope>
</reference>
<dbReference type="EMBL" id="CALNXI010001033">
    <property type="protein sequence ID" value="CAH3152373.1"/>
    <property type="molecule type" value="Genomic_DNA"/>
</dbReference>
<accession>A0ABN8PWL5</accession>
<gene>
    <name evidence="1" type="ORF">PEVE_00000733</name>
</gene>
<feature type="non-terminal residue" evidence="1">
    <location>
        <position position="1"/>
    </location>
</feature>
<evidence type="ECO:0000313" key="2">
    <source>
        <dbReference type="Proteomes" id="UP001159427"/>
    </source>
</evidence>
<organism evidence="1 2">
    <name type="scientific">Porites evermanni</name>
    <dbReference type="NCBI Taxonomy" id="104178"/>
    <lineage>
        <taxon>Eukaryota</taxon>
        <taxon>Metazoa</taxon>
        <taxon>Cnidaria</taxon>
        <taxon>Anthozoa</taxon>
        <taxon>Hexacorallia</taxon>
        <taxon>Scleractinia</taxon>
        <taxon>Fungiina</taxon>
        <taxon>Poritidae</taxon>
        <taxon>Porites</taxon>
    </lineage>
</organism>
<evidence type="ECO:0000313" key="1">
    <source>
        <dbReference type="EMBL" id="CAH3152373.1"/>
    </source>
</evidence>
<sequence>KHCSKCHRLLTVCNKDKCKGKQTATRRSLVFSTKTSKQCLSHADHAHPAKEMLKATYRIVEENFIPEDRVDNKDTKSPVIITKHFQHLVADTGTTWL</sequence>
<keyword evidence="2" id="KW-1185">Reference proteome</keyword>
<dbReference type="Proteomes" id="UP001159427">
    <property type="component" value="Unassembled WGS sequence"/>
</dbReference>
<comment type="caution">
    <text evidence="1">The sequence shown here is derived from an EMBL/GenBank/DDBJ whole genome shotgun (WGS) entry which is preliminary data.</text>
</comment>
<name>A0ABN8PWL5_9CNID</name>
<protein>
    <submittedName>
        <fullName evidence="1">Uncharacterized protein</fullName>
    </submittedName>
</protein>
<proteinExistence type="predicted"/>